<gene>
    <name evidence="12" type="ORF">C0Q70_15629</name>
</gene>
<feature type="binding site" evidence="9">
    <location>
        <position position="187"/>
    </location>
    <ligand>
        <name>diphosphate</name>
        <dbReference type="ChEBI" id="CHEBI:33019"/>
    </ligand>
</feature>
<feature type="binding site" evidence="9">
    <location>
        <position position="374"/>
    </location>
    <ligand>
        <name>beta-nicotinamide D-ribonucleotide</name>
        <dbReference type="ChEBI" id="CHEBI:14649"/>
    </ligand>
</feature>
<dbReference type="EC" id="2.4.2.12" evidence="6"/>
<dbReference type="CDD" id="cd01569">
    <property type="entry name" value="PBEF_like"/>
    <property type="match status" value="1"/>
</dbReference>
<dbReference type="SUPFAM" id="SSF51690">
    <property type="entry name" value="Nicotinate/Quinolinate PRTase C-terminal domain-like"/>
    <property type="match status" value="1"/>
</dbReference>
<feature type="domain" description="Nicotinamide phosphoribosyltransferase N-terminal" evidence="11">
    <location>
        <begin position="11"/>
        <end position="107"/>
    </location>
</feature>
<dbReference type="OrthoDB" id="193380at2759"/>
<protein>
    <recommendedName>
        <fullName evidence="7">Nicotinamide phosphoribosyltransferase</fullName>
        <ecNumber evidence="6">2.4.2.12</ecNumber>
    </recommendedName>
</protein>
<evidence type="ECO:0000256" key="6">
    <source>
        <dbReference type="ARBA" id="ARBA00035024"/>
    </source>
</evidence>
<dbReference type="OMA" id="TFGFAMK"/>
<dbReference type="PIRSF" id="PIRSF005943">
    <property type="entry name" value="NMPRT"/>
    <property type="match status" value="1"/>
</dbReference>
<evidence type="ECO:0000256" key="7">
    <source>
        <dbReference type="ARBA" id="ARBA00035036"/>
    </source>
</evidence>
<feature type="binding site" evidence="9">
    <location>
        <position position="301"/>
    </location>
    <ligand>
        <name>diphosphate</name>
        <dbReference type="ChEBI" id="CHEBI:33019"/>
    </ligand>
</feature>
<dbReference type="UniPathway" id="UPA00253"/>
<dbReference type="InterPro" id="IPR041529">
    <property type="entry name" value="DUF5598"/>
</dbReference>
<comment type="similarity">
    <text evidence="1">Belongs to the NAPRTase family.</text>
</comment>
<comment type="caution">
    <text evidence="12">The sequence shown here is derived from an EMBL/GenBank/DDBJ whole genome shotgun (WGS) entry which is preliminary data.</text>
</comment>
<evidence type="ECO:0000256" key="1">
    <source>
        <dbReference type="ARBA" id="ARBA00010897"/>
    </source>
</evidence>
<feature type="domain" description="Nicotinate/nicotinamide phosphoribosyltransferase" evidence="10">
    <location>
        <begin position="179"/>
        <end position="450"/>
    </location>
</feature>
<keyword evidence="2" id="KW-0662">Pyridine nucleotide biosynthesis</keyword>
<dbReference type="Proteomes" id="UP000245119">
    <property type="component" value="Linkage Group LG9"/>
</dbReference>
<evidence type="ECO:0000256" key="9">
    <source>
        <dbReference type="PIRSR" id="PIRSR005943-1"/>
    </source>
</evidence>
<dbReference type="EMBL" id="PZQS01000009">
    <property type="protein sequence ID" value="PVD25131.1"/>
    <property type="molecule type" value="Genomic_DNA"/>
</dbReference>
<dbReference type="GO" id="GO:0047280">
    <property type="term" value="F:nicotinamide phosphoribosyltransferase activity"/>
    <property type="evidence" value="ECO:0007669"/>
    <property type="project" value="UniProtKB-EC"/>
</dbReference>
<evidence type="ECO:0000313" key="13">
    <source>
        <dbReference type="Proteomes" id="UP000245119"/>
    </source>
</evidence>
<accession>A0A2T7NVD6</accession>
<evidence type="ECO:0000256" key="3">
    <source>
        <dbReference type="ARBA" id="ARBA00022676"/>
    </source>
</evidence>
<keyword evidence="4" id="KW-0808">Transferase</keyword>
<dbReference type="Gene3D" id="3.20.20.70">
    <property type="entry name" value="Aldolase class I"/>
    <property type="match status" value="1"/>
</dbReference>
<evidence type="ECO:0000256" key="2">
    <source>
        <dbReference type="ARBA" id="ARBA00022642"/>
    </source>
</evidence>
<dbReference type="GO" id="GO:0009435">
    <property type="term" value="P:NAD+ biosynthetic process"/>
    <property type="evidence" value="ECO:0007669"/>
    <property type="project" value="UniProtKB-UniPathway"/>
</dbReference>
<dbReference type="Pfam" id="PF18127">
    <property type="entry name" value="NAMPT_N"/>
    <property type="match status" value="1"/>
</dbReference>
<comment type="catalytic activity">
    <reaction evidence="8">
        <text>beta-nicotinamide D-ribonucleotide + diphosphate = 5-phospho-alpha-D-ribose 1-diphosphate + nicotinamide + H(+)</text>
        <dbReference type="Rhea" id="RHEA:16149"/>
        <dbReference type="ChEBI" id="CHEBI:14649"/>
        <dbReference type="ChEBI" id="CHEBI:15378"/>
        <dbReference type="ChEBI" id="CHEBI:17154"/>
        <dbReference type="ChEBI" id="CHEBI:33019"/>
        <dbReference type="ChEBI" id="CHEBI:58017"/>
        <dbReference type="EC" id="2.4.2.12"/>
    </reaction>
    <physiologicalReaction direction="right-to-left" evidence="8">
        <dbReference type="Rhea" id="RHEA:16151"/>
    </physiologicalReaction>
</comment>
<evidence type="ECO:0000259" key="11">
    <source>
        <dbReference type="Pfam" id="PF18127"/>
    </source>
</evidence>
<dbReference type="InterPro" id="IPR013785">
    <property type="entry name" value="Aldolase_TIM"/>
</dbReference>
<comment type="pathway">
    <text evidence="5">Cofactor biosynthesis; NAD(+) biosynthesis; nicotinamide D-ribonucleotide from 5-phospho-alpha-D-ribose 1-diphosphate and nicotinamide: step 1/1.</text>
</comment>
<feature type="binding site" evidence="9">
    <location>
        <begin position="343"/>
        <end position="344"/>
    </location>
    <ligand>
        <name>beta-nicotinamide D-ribonucleotide</name>
        <dbReference type="ChEBI" id="CHEBI:14649"/>
    </ligand>
</feature>
<feature type="binding site" evidence="9">
    <location>
        <position position="236"/>
    </location>
    <ligand>
        <name>diphosphate</name>
        <dbReference type="ChEBI" id="CHEBI:33019"/>
    </ligand>
</feature>
<evidence type="ECO:0000259" key="10">
    <source>
        <dbReference type="Pfam" id="PF04095"/>
    </source>
</evidence>
<keyword evidence="13" id="KW-1185">Reference proteome</keyword>
<name>A0A2T7NVD6_POMCA</name>
<dbReference type="Pfam" id="PF04095">
    <property type="entry name" value="NAPRTase"/>
    <property type="match status" value="1"/>
</dbReference>
<evidence type="ECO:0000256" key="8">
    <source>
        <dbReference type="ARBA" id="ARBA00047835"/>
    </source>
</evidence>
<dbReference type="STRING" id="400727.A0A2T7NVD6"/>
<dbReference type="PANTHER" id="PTHR43816:SF1">
    <property type="entry name" value="NICOTINAMIDE PHOSPHORIBOSYLTRANSFERASE"/>
    <property type="match status" value="1"/>
</dbReference>
<dbReference type="InterPro" id="IPR016471">
    <property type="entry name" value="Nicotinamide_PRibTrfase"/>
</dbReference>
<evidence type="ECO:0000256" key="4">
    <source>
        <dbReference type="ARBA" id="ARBA00022679"/>
    </source>
</evidence>
<proteinExistence type="inferred from homology"/>
<evidence type="ECO:0000313" key="12">
    <source>
        <dbReference type="EMBL" id="PVD25131.1"/>
    </source>
</evidence>
<dbReference type="AlphaFoldDB" id="A0A2T7NVD6"/>
<dbReference type="InterPro" id="IPR041525">
    <property type="entry name" value="N/Namide_PRibTrfase"/>
</dbReference>
<organism evidence="12 13">
    <name type="scientific">Pomacea canaliculata</name>
    <name type="common">Golden apple snail</name>
    <dbReference type="NCBI Taxonomy" id="400727"/>
    <lineage>
        <taxon>Eukaryota</taxon>
        <taxon>Metazoa</taxon>
        <taxon>Spiralia</taxon>
        <taxon>Lophotrochozoa</taxon>
        <taxon>Mollusca</taxon>
        <taxon>Gastropoda</taxon>
        <taxon>Caenogastropoda</taxon>
        <taxon>Architaenioglossa</taxon>
        <taxon>Ampullarioidea</taxon>
        <taxon>Ampullariidae</taxon>
        <taxon>Pomacea</taxon>
    </lineage>
</organism>
<dbReference type="PANTHER" id="PTHR43816">
    <property type="entry name" value="NICOTINAMIDE PHOSPHORIBOSYLTRANSFERASE"/>
    <property type="match status" value="1"/>
</dbReference>
<reference evidence="12 13" key="1">
    <citation type="submission" date="2018-04" db="EMBL/GenBank/DDBJ databases">
        <title>The genome of golden apple snail Pomacea canaliculata provides insight into stress tolerance and invasive adaptation.</title>
        <authorList>
            <person name="Liu C."/>
            <person name="Liu B."/>
            <person name="Ren Y."/>
            <person name="Zhang Y."/>
            <person name="Wang H."/>
            <person name="Li S."/>
            <person name="Jiang F."/>
            <person name="Yin L."/>
            <person name="Zhang G."/>
            <person name="Qian W."/>
            <person name="Fan W."/>
        </authorList>
    </citation>
    <scope>NUCLEOTIDE SEQUENCE [LARGE SCALE GENOMIC DNA]</scope>
    <source>
        <strain evidence="12">SZHN2017</strain>
        <tissue evidence="12">Muscle</tissue>
    </source>
</reference>
<dbReference type="NCBIfam" id="NF006629">
    <property type="entry name" value="PRK09198.1"/>
    <property type="match status" value="1"/>
</dbReference>
<dbReference type="InterPro" id="IPR036068">
    <property type="entry name" value="Nicotinate_pribotase-like_C"/>
</dbReference>
<feature type="binding site" evidence="9">
    <location>
        <begin position="301"/>
        <end position="303"/>
    </location>
    <ligand>
        <name>beta-nicotinamide D-ribonucleotide</name>
        <dbReference type="ChEBI" id="CHEBI:14649"/>
    </ligand>
</feature>
<sequence length="477" mass="53164">MAAYPAGGSENILLLTDSYKVTHHQQYPPNTTVVCSYFECRGGKFPTTVFFGLQYILKRFLIGAVVTKEKIEEAKALYEEHFGRDVFNEDGWNYILTQHKGYLPLRIKAVPEGSVIPTKNVLFTVENTDPKCYWLTNYFETLLVQVWYPLTVATNSRYQKEIIARYLDETADNLLGLPFKLHDFGFRGSTSVESAGIGGAAHLVNFMGTDTIAGISTAKAFYSCPMAGFSIPAAEHSTITTWGQKGEVHAFRNMLTKFPTGLVAVVSDSYDIWNACSTVWGKELKDLVEERGKNGGTLVVRPDSGDPPEVVVKVLEILGAKFGSTTNTKGYKMLPPYLRVIQGDGISYETLEAILENMKNNKWSSDNLVFGSGGALLQRLDRDTQKCAFKCSFAVVNGKEISVFKDPITDPGKKSKRGQLSLEIHDGRYVTMEEGKGDPKKDILVTVFENGKLLKDYTFDEVRHRAELDIVKQSMLQ</sequence>
<feature type="binding site" evidence="9">
    <location>
        <position position="382"/>
    </location>
    <ligand>
        <name>beta-nicotinamide D-ribonucleotide</name>
        <dbReference type="ChEBI" id="CHEBI:14649"/>
    </ligand>
</feature>
<feature type="binding site" evidence="9">
    <location>
        <position position="210"/>
    </location>
    <ligand>
        <name>beta-nicotinamide D-ribonucleotide</name>
        <dbReference type="ChEBI" id="CHEBI:14649"/>
    </ligand>
</feature>
<keyword evidence="3" id="KW-0328">Glycosyltransferase</keyword>
<evidence type="ECO:0000256" key="5">
    <source>
        <dbReference type="ARBA" id="ARBA00035007"/>
    </source>
</evidence>